<keyword evidence="2" id="KW-1185">Reference proteome</keyword>
<dbReference type="Proteomes" id="UP001153332">
    <property type="component" value="Unassembled WGS sequence"/>
</dbReference>
<accession>A0ACC2J9Z5</accession>
<sequence>MNPRGFDAFMGNDEDSLPYEYSGIYAMTTEFAPTSLHGQQTQLDFIDPELLGPSPEAPIAQSEESKRPRQIPPLKSPQAAQQHFDIGQHPPRCFCGKQFTRSFTLNRHIQESVGNGEFPCTTCTAYQGKDAFKRKRDLQKHIERVHACDRAELEAMFPPRETEMFAIPVCHFPDCEYSRASDFKKLPPKEQEKNRPFHQRSDYPKHMRDEHNWSPFNCNATDCPRHGKKGFFSQVAFEKHYGEKHPGVTIPRFNACRCIGTEKCIAMDMLNAAAARSAYNLRISRGTNGGVLELQALLTG</sequence>
<organism evidence="1 2">
    <name type="scientific">Lasiodiplodia mahajangana</name>
    <dbReference type="NCBI Taxonomy" id="1108764"/>
    <lineage>
        <taxon>Eukaryota</taxon>
        <taxon>Fungi</taxon>
        <taxon>Dikarya</taxon>
        <taxon>Ascomycota</taxon>
        <taxon>Pezizomycotina</taxon>
        <taxon>Dothideomycetes</taxon>
        <taxon>Dothideomycetes incertae sedis</taxon>
        <taxon>Botryosphaeriales</taxon>
        <taxon>Botryosphaeriaceae</taxon>
        <taxon>Lasiodiplodia</taxon>
    </lineage>
</organism>
<evidence type="ECO:0000313" key="1">
    <source>
        <dbReference type="EMBL" id="KAJ8124327.1"/>
    </source>
</evidence>
<comment type="caution">
    <text evidence="1">The sequence shown here is derived from an EMBL/GenBank/DDBJ whole genome shotgun (WGS) entry which is preliminary data.</text>
</comment>
<dbReference type="EMBL" id="JAPUUL010003113">
    <property type="protein sequence ID" value="KAJ8124327.1"/>
    <property type="molecule type" value="Genomic_DNA"/>
</dbReference>
<reference evidence="1" key="1">
    <citation type="submission" date="2022-12" db="EMBL/GenBank/DDBJ databases">
        <title>Genome Sequence of Lasiodiplodia mahajangana.</title>
        <authorList>
            <person name="Buettner E."/>
        </authorList>
    </citation>
    <scope>NUCLEOTIDE SEQUENCE</scope>
    <source>
        <strain evidence="1">VT137</strain>
    </source>
</reference>
<protein>
    <submittedName>
        <fullName evidence="1">Uncharacterized protein</fullName>
    </submittedName>
</protein>
<name>A0ACC2J9Z5_9PEZI</name>
<proteinExistence type="predicted"/>
<gene>
    <name evidence="1" type="ORF">O1611_g9315</name>
</gene>
<evidence type="ECO:0000313" key="2">
    <source>
        <dbReference type="Proteomes" id="UP001153332"/>
    </source>
</evidence>